<dbReference type="EC" id="2.3.1.234" evidence="1"/>
<keyword evidence="4" id="KW-0479">Metal-binding</keyword>
<proteinExistence type="predicted"/>
<evidence type="ECO:0000256" key="1">
    <source>
        <dbReference type="ARBA" id="ARBA00012156"/>
    </source>
</evidence>
<dbReference type="Gene3D" id="3.30.420.40">
    <property type="match status" value="2"/>
</dbReference>
<keyword evidence="5" id="KW-0408">Iron</keyword>
<keyword evidence="3" id="KW-0819">tRNA processing</keyword>
<keyword evidence="2" id="KW-0808">Transferase</keyword>
<dbReference type="PRINTS" id="PR00789">
    <property type="entry name" value="OSIALOPTASE"/>
</dbReference>
<evidence type="ECO:0000313" key="9">
    <source>
        <dbReference type="EMBL" id="MBC3536992.1"/>
    </source>
</evidence>
<evidence type="ECO:0000313" key="10">
    <source>
        <dbReference type="Proteomes" id="UP000606870"/>
    </source>
</evidence>
<accession>A0ABR6VJR8</accession>
<dbReference type="EMBL" id="JACOGK010000018">
    <property type="protein sequence ID" value="MBC3536992.1"/>
    <property type="molecule type" value="Genomic_DNA"/>
</dbReference>
<evidence type="ECO:0000259" key="8">
    <source>
        <dbReference type="Pfam" id="PF00814"/>
    </source>
</evidence>
<reference evidence="9 10" key="1">
    <citation type="submission" date="2020-08" db="EMBL/GenBank/DDBJ databases">
        <authorList>
            <person name="Liu C."/>
            <person name="Sun Q."/>
        </authorList>
    </citation>
    <scope>NUCLEOTIDE SEQUENCE [LARGE SCALE GENOMIC DNA]</scope>
    <source>
        <strain evidence="9 10">NSJ-59</strain>
    </source>
</reference>
<sequence length="318" mass="34120">MDLYLGLDTSCYTTSVCAVTADGRIVGDERIILSVSAGGRGLSQSNMVYQHTRNMPLLMERLAPRLAGHTIRAIAVTSQPRRREDSYMPAFLAGLGCARSLAAVLAVPLYTISHQENHLLAVLRSRNTIPDRPFYGLHLSGGTTDLVRAVPDADGLAITRVGGTSDISAGQFIDRVGVALGLPFPAGVHLETLARQCTEHVKGSHVFCRDGELSFSGPESQAQRSIAQGDVDPARCSAWTLATVWRGLEILLDQCGASAMQQLAAAGGVMSNGFLRQKLTAYCHRHDVELLLAEDGFSADNASGAAFWAAWQERKKSV</sequence>
<evidence type="ECO:0000256" key="5">
    <source>
        <dbReference type="ARBA" id="ARBA00023004"/>
    </source>
</evidence>
<comment type="catalytic activity">
    <reaction evidence="7">
        <text>L-threonylcarbamoyladenylate + adenosine(37) in tRNA = N(6)-L-threonylcarbamoyladenosine(37) in tRNA + AMP + H(+)</text>
        <dbReference type="Rhea" id="RHEA:37059"/>
        <dbReference type="Rhea" id="RHEA-COMP:10162"/>
        <dbReference type="Rhea" id="RHEA-COMP:10163"/>
        <dbReference type="ChEBI" id="CHEBI:15378"/>
        <dbReference type="ChEBI" id="CHEBI:73682"/>
        <dbReference type="ChEBI" id="CHEBI:74411"/>
        <dbReference type="ChEBI" id="CHEBI:74418"/>
        <dbReference type="ChEBI" id="CHEBI:456215"/>
        <dbReference type="EC" id="2.3.1.234"/>
    </reaction>
</comment>
<evidence type="ECO:0000256" key="4">
    <source>
        <dbReference type="ARBA" id="ARBA00022723"/>
    </source>
</evidence>
<keyword evidence="6" id="KW-0012">Acyltransferase</keyword>
<dbReference type="PANTHER" id="PTHR11735:SF6">
    <property type="entry name" value="TRNA N6-ADENOSINE THREONYLCARBAMOYLTRANSFERASE, MITOCHONDRIAL"/>
    <property type="match status" value="1"/>
</dbReference>
<gene>
    <name evidence="9" type="ORF">H8J70_06990</name>
</gene>
<dbReference type="PANTHER" id="PTHR11735">
    <property type="entry name" value="TRNA N6-ADENOSINE THREONYLCARBAMOYLTRANSFERASE"/>
    <property type="match status" value="1"/>
</dbReference>
<protein>
    <recommendedName>
        <fullName evidence="1">N(6)-L-threonylcarbamoyladenine synthase</fullName>
        <ecNumber evidence="1">2.3.1.234</ecNumber>
    </recommendedName>
</protein>
<feature type="domain" description="Gcp-like" evidence="8">
    <location>
        <begin position="50"/>
        <end position="302"/>
    </location>
</feature>
<evidence type="ECO:0000256" key="3">
    <source>
        <dbReference type="ARBA" id="ARBA00022694"/>
    </source>
</evidence>
<evidence type="ECO:0000256" key="6">
    <source>
        <dbReference type="ARBA" id="ARBA00023315"/>
    </source>
</evidence>
<dbReference type="RefSeq" id="WP_186503148.1">
    <property type="nucleotide sequence ID" value="NZ_JACOGK010000018.1"/>
</dbReference>
<name>A0ABR6VJR8_9FIRM</name>
<evidence type="ECO:0000256" key="2">
    <source>
        <dbReference type="ARBA" id="ARBA00022679"/>
    </source>
</evidence>
<dbReference type="InterPro" id="IPR043129">
    <property type="entry name" value="ATPase_NBD"/>
</dbReference>
<evidence type="ECO:0000256" key="7">
    <source>
        <dbReference type="ARBA" id="ARBA00048117"/>
    </source>
</evidence>
<organism evidence="9 10">
    <name type="scientific">Megasphaera hominis</name>
    <dbReference type="NCBI Taxonomy" id="159836"/>
    <lineage>
        <taxon>Bacteria</taxon>
        <taxon>Bacillati</taxon>
        <taxon>Bacillota</taxon>
        <taxon>Negativicutes</taxon>
        <taxon>Veillonellales</taxon>
        <taxon>Veillonellaceae</taxon>
        <taxon>Megasphaera</taxon>
    </lineage>
</organism>
<dbReference type="Proteomes" id="UP000606870">
    <property type="component" value="Unassembled WGS sequence"/>
</dbReference>
<dbReference type="InterPro" id="IPR000905">
    <property type="entry name" value="Gcp-like_dom"/>
</dbReference>
<dbReference type="Pfam" id="PF00814">
    <property type="entry name" value="TsaD"/>
    <property type="match status" value="1"/>
</dbReference>
<dbReference type="SUPFAM" id="SSF53067">
    <property type="entry name" value="Actin-like ATPase domain"/>
    <property type="match status" value="1"/>
</dbReference>
<comment type="caution">
    <text evidence="9">The sequence shown here is derived from an EMBL/GenBank/DDBJ whole genome shotgun (WGS) entry which is preliminary data.</text>
</comment>
<dbReference type="InterPro" id="IPR017861">
    <property type="entry name" value="KAE1/TsaD"/>
</dbReference>
<keyword evidence="10" id="KW-1185">Reference proteome</keyword>